<reference evidence="1" key="1">
    <citation type="submission" date="2018-02" db="EMBL/GenBank/DDBJ databases">
        <title>Rhizophora mucronata_Transcriptome.</title>
        <authorList>
            <person name="Meera S.P."/>
            <person name="Sreeshan A."/>
            <person name="Augustine A."/>
        </authorList>
    </citation>
    <scope>NUCLEOTIDE SEQUENCE</scope>
    <source>
        <tissue evidence="1">Leaf</tissue>
    </source>
</reference>
<dbReference type="AlphaFoldDB" id="A0A2P2NQH3"/>
<protein>
    <submittedName>
        <fullName evidence="1">Uncharacterized protein</fullName>
    </submittedName>
</protein>
<accession>A0A2P2NQH3</accession>
<proteinExistence type="predicted"/>
<name>A0A2P2NQH3_RHIMU</name>
<evidence type="ECO:0000313" key="1">
    <source>
        <dbReference type="EMBL" id="MBX44650.1"/>
    </source>
</evidence>
<organism evidence="1">
    <name type="scientific">Rhizophora mucronata</name>
    <name type="common">Asiatic mangrove</name>
    <dbReference type="NCBI Taxonomy" id="61149"/>
    <lineage>
        <taxon>Eukaryota</taxon>
        <taxon>Viridiplantae</taxon>
        <taxon>Streptophyta</taxon>
        <taxon>Embryophyta</taxon>
        <taxon>Tracheophyta</taxon>
        <taxon>Spermatophyta</taxon>
        <taxon>Magnoliopsida</taxon>
        <taxon>eudicotyledons</taxon>
        <taxon>Gunneridae</taxon>
        <taxon>Pentapetalae</taxon>
        <taxon>rosids</taxon>
        <taxon>fabids</taxon>
        <taxon>Malpighiales</taxon>
        <taxon>Rhizophoraceae</taxon>
        <taxon>Rhizophora</taxon>
    </lineage>
</organism>
<sequence>MKLSLRVRMFLTLLAAVKQEIFSIQTGNFEGL</sequence>
<dbReference type="EMBL" id="GGEC01064166">
    <property type="protein sequence ID" value="MBX44650.1"/>
    <property type="molecule type" value="Transcribed_RNA"/>
</dbReference>